<feature type="coiled-coil region" evidence="1">
    <location>
        <begin position="96"/>
        <end position="164"/>
    </location>
</feature>
<keyword evidence="1" id="KW-0175">Coiled coil</keyword>
<gene>
    <name evidence="4" type="ORF">LPMP_350130</name>
</gene>
<evidence type="ECO:0000313" key="4">
    <source>
        <dbReference type="EMBL" id="AIO02153.1"/>
    </source>
</evidence>
<dbReference type="SUPFAM" id="SSF143503">
    <property type="entry name" value="PUG domain-like"/>
    <property type="match status" value="1"/>
</dbReference>
<dbReference type="Proteomes" id="UP000063063">
    <property type="component" value="Chromosome 35"/>
</dbReference>
<dbReference type="AlphaFoldDB" id="A0A088S1C0"/>
<dbReference type="RefSeq" id="XP_010702953.1">
    <property type="nucleotide sequence ID" value="XM_010704651.1"/>
</dbReference>
<accession>A0A088S1C0</accession>
<organism evidence="4 5">
    <name type="scientific">Leishmania panamensis</name>
    <dbReference type="NCBI Taxonomy" id="5679"/>
    <lineage>
        <taxon>Eukaryota</taxon>
        <taxon>Discoba</taxon>
        <taxon>Euglenozoa</taxon>
        <taxon>Kinetoplastea</taxon>
        <taxon>Metakinetoplastina</taxon>
        <taxon>Trypanosomatida</taxon>
        <taxon>Trypanosomatidae</taxon>
        <taxon>Leishmaniinae</taxon>
        <taxon>Leishmania</taxon>
        <taxon>Leishmania guyanensis species complex</taxon>
    </lineage>
</organism>
<dbReference type="OrthoDB" id="49605at2759"/>
<dbReference type="PANTHER" id="PTHR46713:SF1">
    <property type="entry name" value="F13M7.16 PROTEIN"/>
    <property type="match status" value="1"/>
</dbReference>
<dbReference type="CDD" id="cd09212">
    <property type="entry name" value="PUB"/>
    <property type="match status" value="1"/>
</dbReference>
<evidence type="ECO:0000313" key="5">
    <source>
        <dbReference type="Proteomes" id="UP000063063"/>
    </source>
</evidence>
<dbReference type="EMBL" id="CP009404">
    <property type="protein sequence ID" value="AIO02153.1"/>
    <property type="molecule type" value="Genomic_DNA"/>
</dbReference>
<feature type="domain" description="PUB" evidence="3">
    <location>
        <begin position="282"/>
        <end position="352"/>
    </location>
</feature>
<evidence type="ECO:0000256" key="2">
    <source>
        <dbReference type="SAM" id="MobiDB-lite"/>
    </source>
</evidence>
<dbReference type="VEuPathDB" id="TriTrypDB:LPMP_350130"/>
<dbReference type="GeneID" id="22579042"/>
<dbReference type="InterPro" id="IPR036339">
    <property type="entry name" value="PUB-like_dom_sf"/>
</dbReference>
<dbReference type="KEGG" id="lpan:LPMP_350130"/>
<dbReference type="eggNOG" id="ENOG502RYQY">
    <property type="taxonomic scope" value="Eukaryota"/>
</dbReference>
<evidence type="ECO:0000259" key="3">
    <source>
        <dbReference type="Pfam" id="PF09409"/>
    </source>
</evidence>
<sequence>MSSEERETEAPNVSEPAALVKLPAEISSSSEDSDSDTYTICQSLFDALVARGFSENAIKKSIVAGCIDEATCTQWIQMHEGHAELDTALEDGFKVIIKAKRVLTEAEREAKVMELQERVRRNKEEERLELQRKERERLEMGRRMVRMKNEMEEVRCKMNVEEVQRENAADLEAKRRVKIQIIADRLERKGHTRDEALALAEKEFEQAAEKARAEAVEKLKKLQETQVPEPRATLSSDGAWNLSAITAASHTQNMLEGLFAGEVPACAPTLVDGMRKRTPADRTGECVRTLRLILGNIIADPFDTKKRTLRVSTKAFRDSILPLDEAVQLLRWCGFDLSTDTADNQILCLTTVVMRRLHQALALLGNE</sequence>
<protein>
    <recommendedName>
        <fullName evidence="3">PUB domain-containing protein</fullName>
    </recommendedName>
</protein>
<keyword evidence="5" id="KW-1185">Reference proteome</keyword>
<dbReference type="PANTHER" id="PTHR46713">
    <property type="entry name" value="F13M7.16 PROTEIN"/>
    <property type="match status" value="1"/>
</dbReference>
<dbReference type="VEuPathDB" id="TriTrypDB:LPAL13_350006200"/>
<name>A0A088S1C0_LEIPA</name>
<proteinExistence type="predicted"/>
<reference evidence="4 5" key="1">
    <citation type="journal article" date="2015" name="Sci. Rep.">
        <title>The genome of Leishmania panamensis: insights into genomics of the L. (Viannia) subgenus.</title>
        <authorList>
            <person name="Llanes A."/>
            <person name="Restrepo C.M."/>
            <person name="Vecchio G.D."/>
            <person name="Anguizola F.J."/>
            <person name="Lleonart R."/>
        </authorList>
    </citation>
    <scope>NUCLEOTIDE SEQUENCE [LARGE SCALE GENOMIC DNA]</scope>
    <source>
        <strain evidence="4 5">MHOM/PA/94/PSC-1</strain>
    </source>
</reference>
<dbReference type="InterPro" id="IPR018997">
    <property type="entry name" value="PUB_domain"/>
</dbReference>
<feature type="region of interest" description="Disordered" evidence="2">
    <location>
        <begin position="1"/>
        <end position="36"/>
    </location>
</feature>
<dbReference type="Pfam" id="PF09409">
    <property type="entry name" value="PUB"/>
    <property type="match status" value="1"/>
</dbReference>
<dbReference type="Gene3D" id="1.20.58.2190">
    <property type="match status" value="1"/>
</dbReference>
<evidence type="ECO:0000256" key="1">
    <source>
        <dbReference type="SAM" id="Coils"/>
    </source>
</evidence>